<dbReference type="RefSeq" id="WP_268610569.1">
    <property type="nucleotide sequence ID" value="NZ_CP113797.1"/>
</dbReference>
<sequence>MTGFLKGLFRSKPKTEADDSEPAPKPQAQKPQTPSKPQRSRAEAYYLSADDAKTYGDIEFMRSAKAIRRTFPKTKDGKTPERIEKISSLEKAAEQGLIPTALNTTTTQSSIEDTLKVAERRKADSSMDMFRNMARDIRKSK</sequence>
<gene>
    <name evidence="2" type="ORF">OXH18_01050</name>
</gene>
<evidence type="ECO:0000313" key="2">
    <source>
        <dbReference type="EMBL" id="WAL60614.1"/>
    </source>
</evidence>
<feature type="compositionally biased region" description="Low complexity" evidence="1">
    <location>
        <begin position="26"/>
        <end position="37"/>
    </location>
</feature>
<feature type="region of interest" description="Disordered" evidence="1">
    <location>
        <begin position="1"/>
        <end position="43"/>
    </location>
</feature>
<evidence type="ECO:0000256" key="1">
    <source>
        <dbReference type="SAM" id="MobiDB-lite"/>
    </source>
</evidence>
<evidence type="ECO:0000313" key="3">
    <source>
        <dbReference type="Proteomes" id="UP001163152"/>
    </source>
</evidence>
<keyword evidence="3" id="KW-1185">Reference proteome</keyword>
<dbReference type="EMBL" id="CP113797">
    <property type="protein sequence ID" value="WAL60614.1"/>
    <property type="molecule type" value="Genomic_DNA"/>
</dbReference>
<proteinExistence type="predicted"/>
<protein>
    <submittedName>
        <fullName evidence="2">Uncharacterized protein</fullName>
    </submittedName>
</protein>
<dbReference type="KEGG" id="tsin:OXH18_01050"/>
<organism evidence="2 3">
    <name type="scientific">Thermocoleostomius sinensis A174</name>
    <dbReference type="NCBI Taxonomy" id="2016057"/>
    <lineage>
        <taxon>Bacteria</taxon>
        <taxon>Bacillati</taxon>
        <taxon>Cyanobacteriota</taxon>
        <taxon>Cyanophyceae</taxon>
        <taxon>Oculatellales</taxon>
        <taxon>Oculatellaceae</taxon>
        <taxon>Thermocoleostomius</taxon>
    </lineage>
</organism>
<dbReference type="Proteomes" id="UP001163152">
    <property type="component" value="Chromosome"/>
</dbReference>
<name>A0A9E8ZEZ6_9CYAN</name>
<reference evidence="2" key="1">
    <citation type="submission" date="2022-12" db="EMBL/GenBank/DDBJ databases">
        <title>Polyphasic identification of a Novel Hot-Spring Cyanobacterium Ocullathermofonsia sinensis gen nov. sp. nov. and Genomic Insights on its Adaptations to the Thermal Habitat.</title>
        <authorList>
            <person name="Daroch M."/>
            <person name="Tang J."/>
            <person name="Jiang Y."/>
        </authorList>
    </citation>
    <scope>NUCLEOTIDE SEQUENCE</scope>
    <source>
        <strain evidence="2">PKUAC-SCTA174</strain>
    </source>
</reference>
<dbReference type="AlphaFoldDB" id="A0A9E8ZEZ6"/>
<accession>A0A9E8ZEZ6</accession>